<reference evidence="2 3" key="1">
    <citation type="journal article" date="2021" name="Microb. Ecol.">
        <title>A Generalist Lifestyle Allows Rare Gardnerella spp. to Persist at Low Levels in the Vaginal Microbiome.</title>
        <authorList>
            <person name="Khan S."/>
            <person name="Vancuren S.J."/>
            <person name="Hill J.E."/>
        </authorList>
    </citation>
    <scope>NUCLEOTIDE SEQUENCE [LARGE SCALE GENOMIC DNA]</scope>
    <source>
        <strain evidence="2 3">GH020</strain>
    </source>
</reference>
<keyword evidence="1" id="KW-0472">Membrane</keyword>
<evidence type="ECO:0000313" key="3">
    <source>
        <dbReference type="Proteomes" id="UP000257886"/>
    </source>
</evidence>
<sequence>MMKNKTDEVKYCKSKNCKKVFPVGYKHKYCEACRNKHAETTKKTLKAVFGTAISGAVLALTAGMIKPKNK</sequence>
<comment type="caution">
    <text evidence="2">The sequence shown here is derived from an EMBL/GenBank/DDBJ whole genome shotgun (WGS) entry which is preliminary data.</text>
</comment>
<gene>
    <name evidence="2" type="ORF">CG393_000570</name>
</gene>
<evidence type="ECO:0000313" key="2">
    <source>
        <dbReference type="EMBL" id="MDZ7544195.1"/>
    </source>
</evidence>
<dbReference type="RefSeq" id="WP_016635898.1">
    <property type="nucleotide sequence ID" value="NZ_NNRR02000001.1"/>
</dbReference>
<keyword evidence="1" id="KW-1133">Transmembrane helix</keyword>
<dbReference type="EMBL" id="NNRR02000001">
    <property type="protein sequence ID" value="MDZ7544195.1"/>
    <property type="molecule type" value="Genomic_DNA"/>
</dbReference>
<protein>
    <submittedName>
        <fullName evidence="2">Uncharacterized protein</fullName>
    </submittedName>
</protein>
<keyword evidence="1" id="KW-0812">Transmembrane</keyword>
<evidence type="ECO:0000256" key="1">
    <source>
        <dbReference type="SAM" id="Phobius"/>
    </source>
</evidence>
<dbReference type="Proteomes" id="UP000257886">
    <property type="component" value="Unassembled WGS sequence"/>
</dbReference>
<organism evidence="2 3">
    <name type="scientific">Gardnerella piotii</name>
    <dbReference type="NCBI Taxonomy" id="2792977"/>
    <lineage>
        <taxon>Bacteria</taxon>
        <taxon>Bacillati</taxon>
        <taxon>Actinomycetota</taxon>
        <taxon>Actinomycetes</taxon>
        <taxon>Bifidobacteriales</taxon>
        <taxon>Bifidobacteriaceae</taxon>
        <taxon>Gardnerella</taxon>
    </lineage>
</organism>
<name>A0ABU5MP51_9BIFI</name>
<accession>A0ABU5MP51</accession>
<proteinExistence type="predicted"/>
<keyword evidence="3" id="KW-1185">Reference proteome</keyword>
<feature type="transmembrane region" description="Helical" evidence="1">
    <location>
        <begin position="44"/>
        <end position="65"/>
    </location>
</feature>